<evidence type="ECO:0000256" key="3">
    <source>
        <dbReference type="ARBA" id="ARBA00022723"/>
    </source>
</evidence>
<organism evidence="7">
    <name type="scientific">Streptomyces sp. NBC_00049</name>
    <dbReference type="NCBI Taxonomy" id="2903617"/>
    <lineage>
        <taxon>Bacteria</taxon>
        <taxon>Bacillati</taxon>
        <taxon>Actinomycetota</taxon>
        <taxon>Actinomycetes</taxon>
        <taxon>Kitasatosporales</taxon>
        <taxon>Streptomycetaceae</taxon>
        <taxon>Streptomyces</taxon>
    </lineage>
</organism>
<dbReference type="GO" id="GO:0020037">
    <property type="term" value="F:heme binding"/>
    <property type="evidence" value="ECO:0007669"/>
    <property type="project" value="InterPro"/>
</dbReference>
<dbReference type="PRINTS" id="PR00359">
    <property type="entry name" value="BP450"/>
</dbReference>
<name>A0AAU2K1H9_9ACTN</name>
<evidence type="ECO:0000256" key="6">
    <source>
        <dbReference type="ARBA" id="ARBA00023033"/>
    </source>
</evidence>
<dbReference type="SUPFAM" id="SSF48264">
    <property type="entry name" value="Cytochrome P450"/>
    <property type="match status" value="1"/>
</dbReference>
<keyword evidence="5" id="KW-0408">Iron</keyword>
<dbReference type="AlphaFoldDB" id="A0AAU2K1H9"/>
<dbReference type="Pfam" id="PF00067">
    <property type="entry name" value="p450"/>
    <property type="match status" value="1"/>
</dbReference>
<reference evidence="7" key="1">
    <citation type="submission" date="2022-10" db="EMBL/GenBank/DDBJ databases">
        <title>The complete genomes of actinobacterial strains from the NBC collection.</title>
        <authorList>
            <person name="Joergensen T.S."/>
            <person name="Alvarez Arevalo M."/>
            <person name="Sterndorff E.B."/>
            <person name="Faurdal D."/>
            <person name="Vuksanovic O."/>
            <person name="Mourched A.-S."/>
            <person name="Charusanti P."/>
            <person name="Shaw S."/>
            <person name="Blin K."/>
            <person name="Weber T."/>
        </authorList>
    </citation>
    <scope>NUCLEOTIDE SEQUENCE</scope>
    <source>
        <strain evidence="7">NBC_00049</strain>
    </source>
</reference>
<sequence length="411" mass="44775">MTRTTAPAALPQPFGEAFAADPHAVHARLRAAGPVHRVALPDGSPVWLVTREADVRHGLADPRLSVDKRHAGGDFKGFSLPPALDANLLNLDAEDHLRLRRLVAQGFTPRHVEGLREHIRGTVDTLVDRLLEGIHGKGEADVVAEFARPLPLQVIGDLLAVPHEARERFSGWVARMLVPAGREDLAGAIGEIHRFLVGLVAERRADPGDDVLSGLISARDDEDRLTEDELVSLAFLILMAGSENVQHLIGNGLLTLLDHPDQLAALRARPELLPEAVEELLRHSHPNQTAIRRFPTVPVEIGGVRIPAGDTVLFSLASAHRDPARYPAPDRFDIGRADKAHLALGHGLHYCLGAPLARMQITLALGTLLRRLPGVRLAIPAGQLRWTTTFRFHALRELPVTLGPRPQAAER</sequence>
<accession>A0AAU2K1H9</accession>
<evidence type="ECO:0000256" key="1">
    <source>
        <dbReference type="ARBA" id="ARBA00010617"/>
    </source>
</evidence>
<dbReference type="FunFam" id="1.10.630.10:FF:000018">
    <property type="entry name" value="Cytochrome P450 monooxygenase"/>
    <property type="match status" value="1"/>
</dbReference>
<dbReference type="InterPro" id="IPR002397">
    <property type="entry name" value="Cyt_P450_B"/>
</dbReference>
<evidence type="ECO:0000313" key="7">
    <source>
        <dbReference type="EMBL" id="WTU78082.1"/>
    </source>
</evidence>
<keyword evidence="2" id="KW-0349">Heme</keyword>
<dbReference type="InterPro" id="IPR001128">
    <property type="entry name" value="Cyt_P450"/>
</dbReference>
<dbReference type="CDD" id="cd11029">
    <property type="entry name" value="CYP107-like"/>
    <property type="match status" value="1"/>
</dbReference>
<keyword evidence="4" id="KW-0560">Oxidoreductase</keyword>
<evidence type="ECO:0000256" key="2">
    <source>
        <dbReference type="ARBA" id="ARBA00022617"/>
    </source>
</evidence>
<dbReference type="GO" id="GO:0005506">
    <property type="term" value="F:iron ion binding"/>
    <property type="evidence" value="ECO:0007669"/>
    <property type="project" value="InterPro"/>
</dbReference>
<proteinExistence type="inferred from homology"/>
<protein>
    <submittedName>
        <fullName evidence="7">Cytochrome P450</fullName>
    </submittedName>
</protein>
<gene>
    <name evidence="7" type="ORF">OG327_34935</name>
</gene>
<dbReference type="InterPro" id="IPR036396">
    <property type="entry name" value="Cyt_P450_sf"/>
</dbReference>
<dbReference type="PANTHER" id="PTHR46696">
    <property type="entry name" value="P450, PUTATIVE (EUROFUNG)-RELATED"/>
    <property type="match status" value="1"/>
</dbReference>
<keyword evidence="3" id="KW-0479">Metal-binding</keyword>
<evidence type="ECO:0000256" key="5">
    <source>
        <dbReference type="ARBA" id="ARBA00023004"/>
    </source>
</evidence>
<dbReference type="GO" id="GO:0004497">
    <property type="term" value="F:monooxygenase activity"/>
    <property type="evidence" value="ECO:0007669"/>
    <property type="project" value="UniProtKB-KW"/>
</dbReference>
<dbReference type="EMBL" id="CP108264">
    <property type="protein sequence ID" value="WTU78082.1"/>
    <property type="molecule type" value="Genomic_DNA"/>
</dbReference>
<dbReference type="GO" id="GO:0016705">
    <property type="term" value="F:oxidoreductase activity, acting on paired donors, with incorporation or reduction of molecular oxygen"/>
    <property type="evidence" value="ECO:0007669"/>
    <property type="project" value="InterPro"/>
</dbReference>
<keyword evidence="6" id="KW-0503">Monooxygenase</keyword>
<dbReference type="Gene3D" id="1.10.630.10">
    <property type="entry name" value="Cytochrome P450"/>
    <property type="match status" value="1"/>
</dbReference>
<evidence type="ECO:0000256" key="4">
    <source>
        <dbReference type="ARBA" id="ARBA00023002"/>
    </source>
</evidence>
<comment type="similarity">
    <text evidence="1">Belongs to the cytochrome P450 family.</text>
</comment>
<dbReference type="PANTHER" id="PTHR46696:SF1">
    <property type="entry name" value="CYTOCHROME P450 YJIB-RELATED"/>
    <property type="match status" value="1"/>
</dbReference>